<dbReference type="InterPro" id="IPR052517">
    <property type="entry name" value="GlcG_carb_metab_protein"/>
</dbReference>
<dbReference type="AlphaFoldDB" id="A0AAU2AE83"/>
<dbReference type="PANTHER" id="PTHR34309:SF1">
    <property type="entry name" value="PROTEIN GLCG"/>
    <property type="match status" value="1"/>
</dbReference>
<sequence length="136" mass="13798">MSETVITEQLGERGALKMLKFAVEKARELGTPVGVGIVDAGGHLRAWALMDGAPKLAYDVVLKKARTAAYIGRPTGDVPPEPAAALSQAAADFVNLPGGLPVIKDGQVLGAIAVGGGDPKTEVVVAEAGISALDLT</sequence>
<dbReference type="SUPFAM" id="SSF143744">
    <property type="entry name" value="GlcG-like"/>
    <property type="match status" value="1"/>
</dbReference>
<dbReference type="InterPro" id="IPR038084">
    <property type="entry name" value="PduO/GlcC-like_sf"/>
</dbReference>
<proteinExistence type="predicted"/>
<evidence type="ECO:0000313" key="1">
    <source>
        <dbReference type="EMBL" id="WTT22687.1"/>
    </source>
</evidence>
<accession>A0AAU2AE83</accession>
<dbReference type="Pfam" id="PF03928">
    <property type="entry name" value="HbpS-like"/>
    <property type="match status" value="1"/>
</dbReference>
<gene>
    <name evidence="1" type="ORF">OHA22_47695</name>
</gene>
<name>A0AAU2AE83_9ACTN</name>
<dbReference type="InterPro" id="IPR005624">
    <property type="entry name" value="PduO/GlcC-like"/>
</dbReference>
<organism evidence="1">
    <name type="scientific">Streptomyces sp. NBC_00093</name>
    <dbReference type="NCBI Taxonomy" id="2975649"/>
    <lineage>
        <taxon>Bacteria</taxon>
        <taxon>Bacillati</taxon>
        <taxon>Actinomycetota</taxon>
        <taxon>Actinomycetes</taxon>
        <taxon>Kitasatosporales</taxon>
        <taxon>Streptomycetaceae</taxon>
        <taxon>Streptomyces</taxon>
    </lineage>
</organism>
<dbReference type="PANTHER" id="PTHR34309">
    <property type="entry name" value="SLR1406 PROTEIN"/>
    <property type="match status" value="1"/>
</dbReference>
<reference evidence="1" key="1">
    <citation type="submission" date="2022-10" db="EMBL/GenBank/DDBJ databases">
        <title>The complete genomes of actinobacterial strains from the NBC collection.</title>
        <authorList>
            <person name="Joergensen T.S."/>
            <person name="Alvarez Arevalo M."/>
            <person name="Sterndorff E.B."/>
            <person name="Faurdal D."/>
            <person name="Vuksanovic O."/>
            <person name="Mourched A.-S."/>
            <person name="Charusanti P."/>
            <person name="Shaw S."/>
            <person name="Blin K."/>
            <person name="Weber T."/>
        </authorList>
    </citation>
    <scope>NUCLEOTIDE SEQUENCE</scope>
    <source>
        <strain evidence="1">NBC_00093</strain>
    </source>
</reference>
<protein>
    <submittedName>
        <fullName evidence="1">Heme-binding protein</fullName>
    </submittedName>
</protein>
<dbReference type="Gene3D" id="3.30.450.150">
    <property type="entry name" value="Haem-degrading domain"/>
    <property type="match status" value="1"/>
</dbReference>
<dbReference type="EMBL" id="CP108222">
    <property type="protein sequence ID" value="WTT22687.1"/>
    <property type="molecule type" value="Genomic_DNA"/>
</dbReference>